<dbReference type="WBParaSite" id="PDA_v2.g23628.t1">
    <property type="protein sequence ID" value="PDA_v2.g23628.t1"/>
    <property type="gene ID" value="PDA_v2.g23628"/>
</dbReference>
<dbReference type="Proteomes" id="UP000887578">
    <property type="component" value="Unplaced"/>
</dbReference>
<feature type="coiled-coil region" evidence="1">
    <location>
        <begin position="183"/>
        <end position="217"/>
    </location>
</feature>
<evidence type="ECO:0000256" key="1">
    <source>
        <dbReference type="SAM" id="Coils"/>
    </source>
</evidence>
<keyword evidence="2" id="KW-1185">Reference proteome</keyword>
<proteinExistence type="predicted"/>
<organism evidence="2 3">
    <name type="scientific">Panagrolaimus davidi</name>
    <dbReference type="NCBI Taxonomy" id="227884"/>
    <lineage>
        <taxon>Eukaryota</taxon>
        <taxon>Metazoa</taxon>
        <taxon>Ecdysozoa</taxon>
        <taxon>Nematoda</taxon>
        <taxon>Chromadorea</taxon>
        <taxon>Rhabditida</taxon>
        <taxon>Tylenchina</taxon>
        <taxon>Panagrolaimomorpha</taxon>
        <taxon>Panagrolaimoidea</taxon>
        <taxon>Panagrolaimidae</taxon>
        <taxon>Panagrolaimus</taxon>
    </lineage>
</organism>
<evidence type="ECO:0000313" key="3">
    <source>
        <dbReference type="WBParaSite" id="PDA_v2.g23628.t1"/>
    </source>
</evidence>
<sequence>MSDSDEYEKIEDSNIVIENTKEEKEINIDSTEISDSPIIISKMEDSVDNKIQPNADIHINEIVEEDESGSESNDSYIYYTDEELYEREKFDAVSSSTAAGETHKKSVNVTNQKIKEHHIKSDSAAEKESAELDARLELLKSYRKWHIKNCVGTKSSVEELVKINNEIIQIQGFDDSETQTSKLQKALAAFKAAEEEYAELLKEKDKAEDQKDEQQHEHLNVLMHESELAVNESHMEVEETTKSTTNIVASNSDTSPKKQKNDYCNLINAYNIVRNHTEDVHSFSMEPQDFLDKIKLRQYQTTYETEEKSKDEYIQLLNDYTAKRETSTKNLNSESEKLATELHNIISSSKSMTKLEGSTTGKYSSATIIGLTGEPNMQKRFMNIYKSDTPEKSIKQTLLKKKNYMDERIKREKMNNLNPFKMNLPKLKANLLFSENTRKTLIEMNEILETQKEDIENKYNVAQEIADILENECKNFDNLRQKIIKDSEEDMKQKDATIARLQSGLAQAKKELEKAPNKLVAVKIDEKKPKESEQNLSAELAKAQQQIEYYKKLAADQAEALKNFDLAKSLEKQLSEATQKADKALKALGKREAMDSVSRDLVLKCFKDNEDYDNLAPIV</sequence>
<dbReference type="AlphaFoldDB" id="A0A914Q3Y2"/>
<name>A0A914Q3Y2_9BILA</name>
<keyword evidence="1" id="KW-0175">Coiled coil</keyword>
<evidence type="ECO:0000313" key="2">
    <source>
        <dbReference type="Proteomes" id="UP000887578"/>
    </source>
</evidence>
<accession>A0A914Q3Y2</accession>
<protein>
    <submittedName>
        <fullName evidence="3">Uncharacterized protein</fullName>
    </submittedName>
</protein>
<feature type="coiled-coil region" evidence="1">
    <location>
        <begin position="438"/>
        <end position="587"/>
    </location>
</feature>
<reference evidence="3" key="1">
    <citation type="submission" date="2022-11" db="UniProtKB">
        <authorList>
            <consortium name="WormBaseParasite"/>
        </authorList>
    </citation>
    <scope>IDENTIFICATION</scope>
</reference>